<evidence type="ECO:0000256" key="6">
    <source>
        <dbReference type="ARBA" id="ARBA00022729"/>
    </source>
</evidence>
<evidence type="ECO:0000256" key="2">
    <source>
        <dbReference type="ARBA" id="ARBA00008064"/>
    </source>
</evidence>
<reference evidence="12 13" key="1">
    <citation type="submission" date="2018-12" db="EMBL/GenBank/DDBJ databases">
        <authorList>
            <consortium name="Pathogen Informatics"/>
        </authorList>
    </citation>
    <scope>NUCLEOTIDE SEQUENCE [LARGE SCALE GENOMIC DNA]</scope>
    <source>
        <strain evidence="12 13">NCTC13635</strain>
    </source>
</reference>
<keyword evidence="6" id="KW-0732">Signal</keyword>
<dbReference type="PROSITE" id="PS01151">
    <property type="entry name" value="FIMBRIAL_USHER"/>
    <property type="match status" value="1"/>
</dbReference>
<evidence type="ECO:0000256" key="5">
    <source>
        <dbReference type="ARBA" id="ARBA00022692"/>
    </source>
</evidence>
<dbReference type="AlphaFoldDB" id="A0A447RNW7"/>
<evidence type="ECO:0000313" key="13">
    <source>
        <dbReference type="Proteomes" id="UP000282433"/>
    </source>
</evidence>
<proteinExistence type="inferred from homology"/>
<dbReference type="InterPro" id="IPR025885">
    <property type="entry name" value="PapC_N"/>
</dbReference>
<name>A0A447RNW7_KLEPN</name>
<evidence type="ECO:0000256" key="9">
    <source>
        <dbReference type="RuleBase" id="RU003884"/>
    </source>
</evidence>
<dbReference type="InterPro" id="IPR000015">
    <property type="entry name" value="Fimb_usher"/>
</dbReference>
<keyword evidence="7 9" id="KW-0472">Membrane</keyword>
<gene>
    <name evidence="12" type="primary">fimD_4</name>
    <name evidence="12" type="ORF">NCTC13635_02175</name>
</gene>
<dbReference type="InterPro" id="IPR018030">
    <property type="entry name" value="Fimbrial_membr_usher_CS"/>
</dbReference>
<dbReference type="GO" id="GO:0009279">
    <property type="term" value="C:cell outer membrane"/>
    <property type="evidence" value="ECO:0007669"/>
    <property type="project" value="UniProtKB-SubCell"/>
</dbReference>
<dbReference type="GO" id="GO:0009297">
    <property type="term" value="P:pilus assembly"/>
    <property type="evidence" value="ECO:0007669"/>
    <property type="project" value="InterPro"/>
</dbReference>
<evidence type="ECO:0000256" key="8">
    <source>
        <dbReference type="ARBA" id="ARBA00023237"/>
    </source>
</evidence>
<comment type="similarity">
    <text evidence="2 9">Belongs to the fimbrial export usher family.</text>
</comment>
<sequence length="541" mass="59246">MSLPDGASMKRITTARVREYALLPVTAGRAVALATVPTMMFCLSPLSRALADDYFDPAALEFADPQQQTSDLHYFAKPGGQQPGTYPVTVVVNDQELGQADITFVDDGGQLRPVLTPGQLAEYGVNVSAFPAFQALHEGETFTRIEKFIPDASSRFSFANQRLTLSIPQAAMNVQSRGYVDPSRWDDGVPAAFVDYYFSGAQIKNADEGESSRSNYLNLRSGLNLGAWRLRNISSMQYDQQRRHWDTQSTWLQRDVRSLKSLLRIGDTYTTGDVFDSIQFRGVQLMSDDEMLPDSQRGFAPTIRGVAHSNAKVTVSQHGYVIYETFVSPGAFAISDLYPTSQSGDLEVKVTESNGAVRTFTQPYSAVPYMLREGRGKFSLSAGRYHSGGESVRSPEFLQGTLFYGLTAGFTLYGGTQLARDYQAWALGLGRGFGEFGSLGRGCHPGRHPYAVGQALYGPFAARSVSEKFCQLGHCVQPRQLSLLVKRLLRFCRSQRPRKRPGASRQPASPGRAVGVAKPWWPGQSGGFRLVAGVLASAESG</sequence>
<feature type="domain" description="PapC N-terminal" evidence="11">
    <location>
        <begin position="54"/>
        <end position="199"/>
    </location>
</feature>
<evidence type="ECO:0000256" key="4">
    <source>
        <dbReference type="ARBA" id="ARBA00022558"/>
    </source>
</evidence>
<dbReference type="Gene3D" id="2.60.40.3110">
    <property type="match status" value="1"/>
</dbReference>
<dbReference type="SUPFAM" id="SSF141729">
    <property type="entry name" value="FimD N-terminal domain-like"/>
    <property type="match status" value="1"/>
</dbReference>
<dbReference type="Pfam" id="PF00577">
    <property type="entry name" value="Usher"/>
    <property type="match status" value="1"/>
</dbReference>
<dbReference type="EMBL" id="LR134162">
    <property type="protein sequence ID" value="VEB01565.1"/>
    <property type="molecule type" value="Genomic_DNA"/>
</dbReference>
<dbReference type="Gene3D" id="3.10.20.410">
    <property type="match status" value="1"/>
</dbReference>
<keyword evidence="8 9" id="KW-0998">Cell outer membrane</keyword>
<organism evidence="12 13">
    <name type="scientific">Klebsiella pneumoniae</name>
    <dbReference type="NCBI Taxonomy" id="573"/>
    <lineage>
        <taxon>Bacteria</taxon>
        <taxon>Pseudomonadati</taxon>
        <taxon>Pseudomonadota</taxon>
        <taxon>Gammaproteobacteria</taxon>
        <taxon>Enterobacterales</taxon>
        <taxon>Enterobacteriaceae</taxon>
        <taxon>Klebsiella/Raoultella group</taxon>
        <taxon>Klebsiella</taxon>
        <taxon>Klebsiella pneumoniae complex</taxon>
    </lineage>
</organism>
<keyword evidence="4 9" id="KW-1029">Fimbrium biogenesis</keyword>
<keyword evidence="5 9" id="KW-0812">Transmembrane</keyword>
<evidence type="ECO:0000313" key="12">
    <source>
        <dbReference type="EMBL" id="VEB01565.1"/>
    </source>
</evidence>
<dbReference type="InterPro" id="IPR037224">
    <property type="entry name" value="PapC_N_sf"/>
</dbReference>
<dbReference type="PANTHER" id="PTHR30451">
    <property type="entry name" value="OUTER MEMBRANE USHER PROTEIN"/>
    <property type="match status" value="1"/>
</dbReference>
<dbReference type="PANTHER" id="PTHR30451:SF21">
    <property type="entry name" value="FIMBRIAL USHER DOMAIN-CONTAINING PROTEIN YDET-RELATED"/>
    <property type="match status" value="1"/>
</dbReference>
<dbReference type="GO" id="GO:0015473">
    <property type="term" value="F:fimbrial usher porin activity"/>
    <property type="evidence" value="ECO:0007669"/>
    <property type="project" value="InterPro"/>
</dbReference>
<dbReference type="Pfam" id="PF13954">
    <property type="entry name" value="PapC_N"/>
    <property type="match status" value="1"/>
</dbReference>
<evidence type="ECO:0000256" key="1">
    <source>
        <dbReference type="ARBA" id="ARBA00004571"/>
    </source>
</evidence>
<comment type="subcellular location">
    <subcellularLocation>
        <location evidence="1 9">Cell outer membrane</location>
        <topology evidence="1 9">Multi-pass membrane protein</topology>
    </subcellularLocation>
</comment>
<protein>
    <submittedName>
        <fullName evidence="12">Type 1 fimbriae anchoring protein FimD</fullName>
    </submittedName>
</protein>
<feature type="region of interest" description="Disordered" evidence="10">
    <location>
        <begin position="496"/>
        <end position="525"/>
    </location>
</feature>
<evidence type="ECO:0000256" key="7">
    <source>
        <dbReference type="ARBA" id="ARBA00023136"/>
    </source>
</evidence>
<dbReference type="FunFam" id="2.60.40.3110:FF:000001">
    <property type="entry name" value="Putative fimbrial outer membrane usher"/>
    <property type="match status" value="1"/>
</dbReference>
<evidence type="ECO:0000259" key="11">
    <source>
        <dbReference type="Pfam" id="PF13954"/>
    </source>
</evidence>
<evidence type="ECO:0000256" key="10">
    <source>
        <dbReference type="SAM" id="MobiDB-lite"/>
    </source>
</evidence>
<evidence type="ECO:0000256" key="3">
    <source>
        <dbReference type="ARBA" id="ARBA00022448"/>
    </source>
</evidence>
<dbReference type="Proteomes" id="UP000282433">
    <property type="component" value="Chromosome"/>
</dbReference>
<accession>A0A447RNW7</accession>
<keyword evidence="3 9" id="KW-0813">Transport</keyword>